<evidence type="ECO:0000313" key="2">
    <source>
        <dbReference type="Proteomes" id="UP000799755"/>
    </source>
</evidence>
<comment type="caution">
    <text evidence="1">The sequence shown here is derived from an EMBL/GenBank/DDBJ whole genome shotgun (WGS) entry which is preliminary data.</text>
</comment>
<dbReference type="EMBL" id="MU003497">
    <property type="protein sequence ID" value="KAF2474996.1"/>
    <property type="molecule type" value="Genomic_DNA"/>
</dbReference>
<gene>
    <name evidence="1" type="ORF">BDR25DRAFT_351483</name>
</gene>
<dbReference type="Proteomes" id="UP000799755">
    <property type="component" value="Unassembled WGS sequence"/>
</dbReference>
<keyword evidence="2" id="KW-1185">Reference proteome</keyword>
<name>A0ACB6R954_9PLEO</name>
<organism evidence="1 2">
    <name type="scientific">Lindgomyces ingoldianus</name>
    <dbReference type="NCBI Taxonomy" id="673940"/>
    <lineage>
        <taxon>Eukaryota</taxon>
        <taxon>Fungi</taxon>
        <taxon>Dikarya</taxon>
        <taxon>Ascomycota</taxon>
        <taxon>Pezizomycotina</taxon>
        <taxon>Dothideomycetes</taxon>
        <taxon>Pleosporomycetidae</taxon>
        <taxon>Pleosporales</taxon>
        <taxon>Lindgomycetaceae</taxon>
        <taxon>Lindgomyces</taxon>
    </lineage>
</organism>
<protein>
    <submittedName>
        <fullName evidence="1">Uncharacterized protein</fullName>
    </submittedName>
</protein>
<sequence length="296" mass="33052">MWRRRYRPWRVGNGHGWILEVDERTAPPASENLAKPLNQPYKSPAHTTTTTTDKPWICSATDPHISPRTPRRHRRNQWMSKAHGKRQMMLPDNHSQSIKTSHQCGWNTGRRTRTFVQALLEFSHITTEFAALPRRLMHMAVSDPVISPVPDRPFKLSAQSKPPLLGNKAIGSQRLLLETVAAVTTVITSFVLVSSAFNLIQMMKEVRRSALRWSGLKLIVESGHHVGVTVSCGLDCATRQMKGGGALCRGIAEVGDGEGFMNYLISYPLAPVIPYASNPMEEGWADSTRARPIEVT</sequence>
<evidence type="ECO:0000313" key="1">
    <source>
        <dbReference type="EMBL" id="KAF2474996.1"/>
    </source>
</evidence>
<reference evidence="1" key="1">
    <citation type="journal article" date="2020" name="Stud. Mycol.">
        <title>101 Dothideomycetes genomes: a test case for predicting lifestyles and emergence of pathogens.</title>
        <authorList>
            <person name="Haridas S."/>
            <person name="Albert R."/>
            <person name="Binder M."/>
            <person name="Bloem J."/>
            <person name="Labutti K."/>
            <person name="Salamov A."/>
            <person name="Andreopoulos B."/>
            <person name="Baker S."/>
            <person name="Barry K."/>
            <person name="Bills G."/>
            <person name="Bluhm B."/>
            <person name="Cannon C."/>
            <person name="Castanera R."/>
            <person name="Culley D."/>
            <person name="Daum C."/>
            <person name="Ezra D."/>
            <person name="Gonzalez J."/>
            <person name="Henrissat B."/>
            <person name="Kuo A."/>
            <person name="Liang C."/>
            <person name="Lipzen A."/>
            <person name="Lutzoni F."/>
            <person name="Magnuson J."/>
            <person name="Mondo S."/>
            <person name="Nolan M."/>
            <person name="Ohm R."/>
            <person name="Pangilinan J."/>
            <person name="Park H.-J."/>
            <person name="Ramirez L."/>
            <person name="Alfaro M."/>
            <person name="Sun H."/>
            <person name="Tritt A."/>
            <person name="Yoshinaga Y."/>
            <person name="Zwiers L.-H."/>
            <person name="Turgeon B."/>
            <person name="Goodwin S."/>
            <person name="Spatafora J."/>
            <person name="Crous P."/>
            <person name="Grigoriev I."/>
        </authorList>
    </citation>
    <scope>NUCLEOTIDE SEQUENCE</scope>
    <source>
        <strain evidence="1">ATCC 200398</strain>
    </source>
</reference>
<proteinExistence type="predicted"/>
<accession>A0ACB6R954</accession>